<feature type="compositionally biased region" description="Polar residues" evidence="2">
    <location>
        <begin position="191"/>
        <end position="202"/>
    </location>
</feature>
<feature type="compositionally biased region" description="Polar residues" evidence="2">
    <location>
        <begin position="325"/>
        <end position="341"/>
    </location>
</feature>
<feature type="region of interest" description="Disordered" evidence="2">
    <location>
        <begin position="181"/>
        <end position="202"/>
    </location>
</feature>
<feature type="coiled-coil region" evidence="1">
    <location>
        <begin position="376"/>
        <end position="403"/>
    </location>
</feature>
<name>A0A9W9ZT16_9CNID</name>
<feature type="compositionally biased region" description="Polar residues" evidence="2">
    <location>
        <begin position="128"/>
        <end position="141"/>
    </location>
</feature>
<dbReference type="OrthoDB" id="6158625at2759"/>
<feature type="compositionally biased region" description="Polar residues" evidence="2">
    <location>
        <begin position="262"/>
        <end position="274"/>
    </location>
</feature>
<reference evidence="3" key="1">
    <citation type="submission" date="2023-01" db="EMBL/GenBank/DDBJ databases">
        <title>Genome assembly of the deep-sea coral Lophelia pertusa.</title>
        <authorList>
            <person name="Herrera S."/>
            <person name="Cordes E."/>
        </authorList>
    </citation>
    <scope>NUCLEOTIDE SEQUENCE</scope>
    <source>
        <strain evidence="3">USNM1676648</strain>
        <tissue evidence="3">Polyp</tissue>
    </source>
</reference>
<accession>A0A9W9ZT16</accession>
<proteinExistence type="predicted"/>
<keyword evidence="4" id="KW-1185">Reference proteome</keyword>
<feature type="compositionally biased region" description="Basic and acidic residues" evidence="2">
    <location>
        <begin position="181"/>
        <end position="190"/>
    </location>
</feature>
<gene>
    <name evidence="3" type="ORF">OS493_004319</name>
</gene>
<comment type="caution">
    <text evidence="3">The sequence shown here is derived from an EMBL/GenBank/DDBJ whole genome shotgun (WGS) entry which is preliminary data.</text>
</comment>
<dbReference type="Proteomes" id="UP001163046">
    <property type="component" value="Unassembled WGS sequence"/>
</dbReference>
<evidence type="ECO:0000313" key="3">
    <source>
        <dbReference type="EMBL" id="KAJ7387331.1"/>
    </source>
</evidence>
<feature type="region of interest" description="Disordered" evidence="2">
    <location>
        <begin position="259"/>
        <end position="297"/>
    </location>
</feature>
<protein>
    <submittedName>
        <fullName evidence="3">Uncharacterized protein</fullName>
    </submittedName>
</protein>
<feature type="compositionally biased region" description="Low complexity" evidence="2">
    <location>
        <begin position="277"/>
        <end position="288"/>
    </location>
</feature>
<evidence type="ECO:0000256" key="2">
    <source>
        <dbReference type="SAM" id="MobiDB-lite"/>
    </source>
</evidence>
<feature type="region of interest" description="Disordered" evidence="2">
    <location>
        <begin position="319"/>
        <end position="345"/>
    </location>
</feature>
<dbReference type="EMBL" id="MU825874">
    <property type="protein sequence ID" value="KAJ7387331.1"/>
    <property type="molecule type" value="Genomic_DNA"/>
</dbReference>
<feature type="coiled-coil region" evidence="1">
    <location>
        <begin position="7"/>
        <end position="109"/>
    </location>
</feature>
<organism evidence="3 4">
    <name type="scientific">Desmophyllum pertusum</name>
    <dbReference type="NCBI Taxonomy" id="174260"/>
    <lineage>
        <taxon>Eukaryota</taxon>
        <taxon>Metazoa</taxon>
        <taxon>Cnidaria</taxon>
        <taxon>Anthozoa</taxon>
        <taxon>Hexacorallia</taxon>
        <taxon>Scleractinia</taxon>
        <taxon>Caryophylliina</taxon>
        <taxon>Caryophylliidae</taxon>
        <taxon>Desmophyllum</taxon>
    </lineage>
</organism>
<dbReference type="AlphaFoldDB" id="A0A9W9ZT16"/>
<feature type="region of interest" description="Disordered" evidence="2">
    <location>
        <begin position="125"/>
        <end position="157"/>
    </location>
</feature>
<sequence length="409" mass="46554">MHLEKERESTDRERARHQAKLEEIRDKYESALKQVREELEAERQGHTHLNASVNKIKKEIEKLRELNLQAEQEKVNAMANVRNEAKEEIVKMKDKLQELSSLAETSEKETAMELTEECRKTAALLGDSANTTPVRNLSGSGSYVAESPRSTTDSPARDALVNLRSYNEELRQHLIEARKELEQNNRELSQKKQQSSGELTPQQVHLFKKALGAKEDEMVRVKRQYQEESERNTLQIKSERTAYQKTIERLEKELKLAKDATPASSPMVNGTCSPPESGVGTSLSSTTPSPRPGEDNSTARLLRHLQGRVQQLRAQNDTLRKSSENESLNDSHCSVMSTESFNGGDDEIKRLHTALKMTEDKAQRNAAMLSQKMMEMTKLQKMLTHATKENMKLERAYASLQRKIIDNSR</sequence>
<evidence type="ECO:0000256" key="1">
    <source>
        <dbReference type="SAM" id="Coils"/>
    </source>
</evidence>
<evidence type="ECO:0000313" key="4">
    <source>
        <dbReference type="Proteomes" id="UP001163046"/>
    </source>
</evidence>
<keyword evidence="1" id="KW-0175">Coiled coil</keyword>